<dbReference type="GO" id="GO:0001725">
    <property type="term" value="C:stress fiber"/>
    <property type="evidence" value="ECO:0007669"/>
    <property type="project" value="UniProtKB-SubCell"/>
</dbReference>
<evidence type="ECO:0000256" key="2">
    <source>
        <dbReference type="ARBA" id="ARBA00004529"/>
    </source>
</evidence>
<keyword evidence="8" id="KW-0007">Acetylation</keyword>
<evidence type="ECO:0000313" key="14">
    <source>
        <dbReference type="EMBL" id="OLL26981.1"/>
    </source>
</evidence>
<evidence type="ECO:0000256" key="8">
    <source>
        <dbReference type="ARBA" id="ARBA00022990"/>
    </source>
</evidence>
<evidence type="ECO:0000256" key="4">
    <source>
        <dbReference type="ARBA" id="ARBA00022490"/>
    </source>
</evidence>
<reference evidence="14 15" key="1">
    <citation type="submission" date="2016-04" db="EMBL/GenBank/DDBJ databases">
        <title>Evolutionary innovation and constraint leading to complex multicellularity in the Ascomycota.</title>
        <authorList>
            <person name="Cisse O."/>
            <person name="Nguyen A."/>
            <person name="Hewitt D.A."/>
            <person name="Jedd G."/>
            <person name="Stajich J.E."/>
        </authorList>
    </citation>
    <scope>NUCLEOTIDE SEQUENCE [LARGE SCALE GENOMIC DNA]</scope>
    <source>
        <strain evidence="14 15">DAH-3</strain>
    </source>
</reference>
<dbReference type="OrthoDB" id="283815at2759"/>
<keyword evidence="7" id="KW-0832">Ubl conjugation</keyword>
<dbReference type="EMBL" id="LXFE01000129">
    <property type="protein sequence ID" value="OLL26981.1"/>
    <property type="molecule type" value="Genomic_DNA"/>
</dbReference>
<keyword evidence="6" id="KW-0597">Phosphoprotein</keyword>
<comment type="caution">
    <text evidence="14">The sequence shown here is derived from an EMBL/GenBank/DDBJ whole genome shotgun (WGS) entry which is preliminary data.</text>
</comment>
<gene>
    <name evidence="14" type="ORF">NEOLI_001985</name>
</gene>
<evidence type="ECO:0000256" key="7">
    <source>
        <dbReference type="ARBA" id="ARBA00022843"/>
    </source>
</evidence>
<evidence type="ECO:0000313" key="15">
    <source>
        <dbReference type="Proteomes" id="UP000186594"/>
    </source>
</evidence>
<evidence type="ECO:0000256" key="9">
    <source>
        <dbReference type="ARBA" id="ARBA00023054"/>
    </source>
</evidence>
<evidence type="ECO:0000256" key="5">
    <source>
        <dbReference type="ARBA" id="ARBA00022499"/>
    </source>
</evidence>
<dbReference type="AlphaFoldDB" id="A0A1U7LWU4"/>
<comment type="similarity">
    <text evidence="11">Belongs to the dynactin subunit 4 family.</text>
</comment>
<keyword evidence="10" id="KW-0206">Cytoskeleton</keyword>
<keyword evidence="4" id="KW-0963">Cytoplasm</keyword>
<comment type="subcellular location">
    <subcellularLocation>
        <location evidence="1">Cytoplasm</location>
        <location evidence="1">Cytoskeleton</location>
        <location evidence="1">Microtubule organizing center</location>
        <location evidence="1">Centrosome</location>
    </subcellularLocation>
    <subcellularLocation>
        <location evidence="2">Cytoplasm</location>
        <location evidence="2">Cytoskeleton</location>
        <location evidence="2">Stress fiber</location>
    </subcellularLocation>
    <subcellularLocation>
        <location evidence="3">Cytoplasm</location>
        <location evidence="3">Myofibril</location>
    </subcellularLocation>
</comment>
<dbReference type="Proteomes" id="UP000186594">
    <property type="component" value="Unassembled WGS sequence"/>
</dbReference>
<evidence type="ECO:0000256" key="13">
    <source>
        <dbReference type="ARBA" id="ARBA00093507"/>
    </source>
</evidence>
<accession>A0A1U7LWU4</accession>
<evidence type="ECO:0000256" key="12">
    <source>
        <dbReference type="ARBA" id="ARBA00034864"/>
    </source>
</evidence>
<evidence type="ECO:0000256" key="10">
    <source>
        <dbReference type="ARBA" id="ARBA00023212"/>
    </source>
</evidence>
<keyword evidence="5" id="KW-1017">Isopeptide bond</keyword>
<protein>
    <recommendedName>
        <fullName evidence="12">Dynactin subunit 4</fullName>
    </recommendedName>
</protein>
<dbReference type="STRING" id="1198029.A0A1U7LWU4"/>
<evidence type="ECO:0000256" key="1">
    <source>
        <dbReference type="ARBA" id="ARBA00004300"/>
    </source>
</evidence>
<evidence type="ECO:0000256" key="11">
    <source>
        <dbReference type="ARBA" id="ARBA00034776"/>
    </source>
</evidence>
<evidence type="ECO:0000256" key="3">
    <source>
        <dbReference type="ARBA" id="ARBA00004657"/>
    </source>
</evidence>
<evidence type="ECO:0000256" key="6">
    <source>
        <dbReference type="ARBA" id="ARBA00022553"/>
    </source>
</evidence>
<name>A0A1U7LWU4_NEOID</name>
<organism evidence="14 15">
    <name type="scientific">Neolecta irregularis (strain DAH-3)</name>
    <dbReference type="NCBI Taxonomy" id="1198029"/>
    <lineage>
        <taxon>Eukaryota</taxon>
        <taxon>Fungi</taxon>
        <taxon>Dikarya</taxon>
        <taxon>Ascomycota</taxon>
        <taxon>Taphrinomycotina</taxon>
        <taxon>Neolectales</taxon>
        <taxon>Neolectaceae</taxon>
        <taxon>Neolecta</taxon>
    </lineage>
</organism>
<comment type="subunit">
    <text evidence="13">Subunit of dynactin, a multiprotein complex part of a tripartite complex with dynein and a adapter, such as BICDL1, BICD2 or HOOK3. The dynactin complex is built around ACTR1A/ACTB filament and consists of an actin-related filament composed of a shoulder domain, a pointed end and a barbed end. Its length is defined by its flexible shoulder domain. The soulder is composed of 2 DCTN1 subunits, 4 DCTN2 and 2 DCTN3. The 4 DCNT2 (via N-terminus) bind the ACTR1A filament and act as molecular rulers to determine the length. The pointed end is important for binding dynein-dynactin cargo adapters. Consists of 4 subunits: ACTR10, DCNT4, DCTN5 and DCTN6. The barbed end is composed of a CAPZA1:CAPZB heterodimers, which binds ACTR1A/ACTB filament and dynactin and stabilizes dynactin. Interacts with ATP7B, but not ATP7A, in a copper-dependent manner. Interacts with ANK2; this interaction is required for localization at costameres. Interacts with N4BP2L1.</text>
</comment>
<dbReference type="InterPro" id="IPR008603">
    <property type="entry name" value="DCTN4"/>
</dbReference>
<dbReference type="Pfam" id="PF05502">
    <property type="entry name" value="Dynactin_p62"/>
    <property type="match status" value="1"/>
</dbReference>
<dbReference type="GO" id="GO:0005869">
    <property type="term" value="C:dynactin complex"/>
    <property type="evidence" value="ECO:0007669"/>
    <property type="project" value="InterPro"/>
</dbReference>
<dbReference type="PANTHER" id="PTHR13034">
    <property type="entry name" value="DYNACTIN P62 SUBUNIT"/>
    <property type="match status" value="1"/>
</dbReference>
<dbReference type="PANTHER" id="PTHR13034:SF2">
    <property type="entry name" value="DYNACTIN SUBUNIT 4"/>
    <property type="match status" value="1"/>
</dbReference>
<sequence>MLKRDTPASKQAHSFGIIKTHYEEYIETEKTREDPHAQFSRILGLSGGIFGKRKSVTPKIQKAELEPVEIPDESELIQHLEKASINDVTSLSQRLAQVYSTPKISELYPIPRSLRAKRSKRCRACRHILVRPEAKPLAIRYRHKLLAMNYIPAITLSPLNLASDKQTYILRLTNPLYDSIKVSLATPPQTTTKYRITLLCPDFEVGPNADVWDQTSAVVRPTDLKKPINAEEGAIWDSGRNWTSTILEIVPPEDNNKVEQLEISMFVKLVYETEIEKEEDECGKAKLVKVDREIGFWSVIGI</sequence>
<proteinExistence type="inferred from homology"/>
<keyword evidence="15" id="KW-1185">Reference proteome</keyword>
<keyword evidence="9" id="KW-0175">Coiled coil</keyword>